<feature type="signal peptide" evidence="1">
    <location>
        <begin position="1"/>
        <end position="22"/>
    </location>
</feature>
<reference evidence="2 3" key="1">
    <citation type="submission" date="2018-11" db="EMBL/GenBank/DDBJ databases">
        <title>Genomic Encyclopedia of Type Strains, Phase IV (KMG-IV): sequencing the most valuable type-strain genomes for metagenomic binning, comparative biology and taxonomic classification.</title>
        <authorList>
            <person name="Goeker M."/>
        </authorList>
    </citation>
    <scope>NUCLEOTIDE SEQUENCE [LARGE SCALE GENOMIC DNA]</scope>
    <source>
        <strain evidence="2 3">DSM 21945</strain>
    </source>
</reference>
<keyword evidence="1" id="KW-0732">Signal</keyword>
<name>A0A3N1PEF3_9GAMM</name>
<evidence type="ECO:0000256" key="1">
    <source>
        <dbReference type="SAM" id="SignalP"/>
    </source>
</evidence>
<comment type="caution">
    <text evidence="2">The sequence shown here is derived from an EMBL/GenBank/DDBJ whole genome shotgun (WGS) entry which is preliminary data.</text>
</comment>
<dbReference type="STRING" id="584787.GCA_001247655_02184"/>
<feature type="chain" id="PRO_5018039535" evidence="1">
    <location>
        <begin position="23"/>
        <end position="147"/>
    </location>
</feature>
<accession>A0A3N1PEF3</accession>
<dbReference type="EMBL" id="RJUL01000001">
    <property type="protein sequence ID" value="ROQ30354.1"/>
    <property type="molecule type" value="Genomic_DNA"/>
</dbReference>
<keyword evidence="3" id="KW-1185">Reference proteome</keyword>
<organism evidence="2 3">
    <name type="scientific">Gallaecimonas pentaromativorans</name>
    <dbReference type="NCBI Taxonomy" id="584787"/>
    <lineage>
        <taxon>Bacteria</taxon>
        <taxon>Pseudomonadati</taxon>
        <taxon>Pseudomonadota</taxon>
        <taxon>Gammaproteobacteria</taxon>
        <taxon>Enterobacterales</taxon>
        <taxon>Gallaecimonadaceae</taxon>
        <taxon>Gallaecimonas</taxon>
    </lineage>
</organism>
<gene>
    <name evidence="2" type="ORF">EDC28_10140</name>
</gene>
<dbReference type="OrthoDB" id="5508986at2"/>
<protein>
    <submittedName>
        <fullName evidence="2">Uncharacterized protein</fullName>
    </submittedName>
</protein>
<proteinExistence type="predicted"/>
<sequence length="147" mass="15916">MKKALFALLLTQASLLPQPVLAADASANLGQCLIDSLNGRERKQLAQWIFFAMSKHPDIQQYAKVSAQDITLSNKSTGALITRLLTEDCPAQASAALKTSPTAWQGAFQMVGQVAMQELMTNPDVSAAVTGYTQYLDMDKIRELGAK</sequence>
<evidence type="ECO:0000313" key="2">
    <source>
        <dbReference type="EMBL" id="ROQ30354.1"/>
    </source>
</evidence>
<evidence type="ECO:0000313" key="3">
    <source>
        <dbReference type="Proteomes" id="UP000268033"/>
    </source>
</evidence>
<dbReference type="Proteomes" id="UP000268033">
    <property type="component" value="Unassembled WGS sequence"/>
</dbReference>
<dbReference type="AlphaFoldDB" id="A0A3N1PEF3"/>
<dbReference type="RefSeq" id="WP_050660717.1">
    <property type="nucleotide sequence ID" value="NZ_JBLXAC010000007.1"/>
</dbReference>